<reference evidence="3 4" key="1">
    <citation type="submission" date="2018-11" db="EMBL/GenBank/DDBJ databases">
        <title>Genome sequence of Apiotrichum porosum DSM 27194.</title>
        <authorList>
            <person name="Aliyu H."/>
            <person name="Gorte O."/>
            <person name="Ochsenreither K."/>
        </authorList>
    </citation>
    <scope>NUCLEOTIDE SEQUENCE [LARGE SCALE GENOMIC DNA]</scope>
    <source>
        <strain evidence="3 4">DSM 27194</strain>
    </source>
</reference>
<dbReference type="RefSeq" id="XP_028476834.1">
    <property type="nucleotide sequence ID" value="XM_028622941.1"/>
</dbReference>
<comment type="caution">
    <text evidence="3">The sequence shown here is derived from an EMBL/GenBank/DDBJ whole genome shotgun (WGS) entry which is preliminary data.</text>
</comment>
<evidence type="ECO:0000256" key="2">
    <source>
        <dbReference type="SAM" id="SignalP"/>
    </source>
</evidence>
<dbReference type="EMBL" id="RSCE01000005">
    <property type="protein sequence ID" value="RSH82602.1"/>
    <property type="molecule type" value="Genomic_DNA"/>
</dbReference>
<keyword evidence="2" id="KW-0732">Signal</keyword>
<gene>
    <name evidence="3" type="ORF">EHS24_007586</name>
</gene>
<evidence type="ECO:0000256" key="1">
    <source>
        <dbReference type="SAM" id="MobiDB-lite"/>
    </source>
</evidence>
<accession>A0A427XUT8</accession>
<organism evidence="3 4">
    <name type="scientific">Apiotrichum porosum</name>
    <dbReference type="NCBI Taxonomy" id="105984"/>
    <lineage>
        <taxon>Eukaryota</taxon>
        <taxon>Fungi</taxon>
        <taxon>Dikarya</taxon>
        <taxon>Basidiomycota</taxon>
        <taxon>Agaricomycotina</taxon>
        <taxon>Tremellomycetes</taxon>
        <taxon>Trichosporonales</taxon>
        <taxon>Trichosporonaceae</taxon>
        <taxon>Apiotrichum</taxon>
    </lineage>
</organism>
<protein>
    <submittedName>
        <fullName evidence="3">Uncharacterized protein</fullName>
    </submittedName>
</protein>
<proteinExistence type="predicted"/>
<name>A0A427XUT8_9TREE</name>
<feature type="compositionally biased region" description="Low complexity" evidence="1">
    <location>
        <begin position="202"/>
        <end position="215"/>
    </location>
</feature>
<feature type="compositionally biased region" description="Low complexity" evidence="1">
    <location>
        <begin position="150"/>
        <end position="180"/>
    </location>
</feature>
<evidence type="ECO:0000313" key="3">
    <source>
        <dbReference type="EMBL" id="RSH82602.1"/>
    </source>
</evidence>
<evidence type="ECO:0000313" key="4">
    <source>
        <dbReference type="Proteomes" id="UP000279236"/>
    </source>
</evidence>
<dbReference type="Proteomes" id="UP000279236">
    <property type="component" value="Unassembled WGS sequence"/>
</dbReference>
<sequence length="256" mass="25637">MKTTMWWSVATLSLAMSTVRALTYMGQVYGVTVLSPNSTEPWYTGGYNVIDVQVIQTLICCPPLPEVDWILHNPDSSLLASDLLLNGGDNFTPPTNPDISTAKPGNGYVLVVALKGNASAIFGQSDAFQVVDGAVSPNILNNGSDSSAVTSTLADNATTTTASTPTDTPTPTAGGSSVFGSGSGAGSSMGSVSSTQHPESLSTTTGSVPTTGGTSQPVSNATATGTATAKPSGAAGMGMRVSGAGVAVALLVLVIM</sequence>
<feature type="signal peptide" evidence="2">
    <location>
        <begin position="1"/>
        <end position="21"/>
    </location>
</feature>
<feature type="compositionally biased region" description="Polar residues" evidence="1">
    <location>
        <begin position="216"/>
        <end position="229"/>
    </location>
</feature>
<dbReference type="GeneID" id="39592129"/>
<feature type="region of interest" description="Disordered" evidence="1">
    <location>
        <begin position="144"/>
        <end position="236"/>
    </location>
</feature>
<dbReference type="AlphaFoldDB" id="A0A427XUT8"/>
<keyword evidence="4" id="KW-1185">Reference proteome</keyword>
<feature type="chain" id="PRO_5019316286" evidence="2">
    <location>
        <begin position="22"/>
        <end position="256"/>
    </location>
</feature>